<reference evidence="1" key="1">
    <citation type="submission" date="2018-01" db="EMBL/GenBank/DDBJ databases">
        <authorList>
            <person name="Regsiter A."/>
            <person name="William W."/>
        </authorList>
    </citation>
    <scope>NUCLEOTIDE SEQUENCE</scope>
    <source>
        <strain evidence="1">TRIP AH-1</strain>
    </source>
</reference>
<organism evidence="1">
    <name type="scientific">uncultured Desulfobacterium sp</name>
    <dbReference type="NCBI Taxonomy" id="201089"/>
    <lineage>
        <taxon>Bacteria</taxon>
        <taxon>Pseudomonadati</taxon>
        <taxon>Thermodesulfobacteriota</taxon>
        <taxon>Desulfobacteria</taxon>
        <taxon>Desulfobacterales</taxon>
        <taxon>Desulfobacteriaceae</taxon>
        <taxon>Desulfobacterium</taxon>
        <taxon>environmental samples</taxon>
    </lineage>
</organism>
<accession>A0A445MZB6</accession>
<sequence>MCRVQREIIFLSIILEGKLLRTTQSLDFASTDKDQIVLAFLYPRCSGAASLHRARISRPHYNWRANCRRTT</sequence>
<dbReference type="AlphaFoldDB" id="A0A445MZB6"/>
<protein>
    <submittedName>
        <fullName evidence="1">Uncharacterized protein</fullName>
    </submittedName>
</protein>
<name>A0A445MZB6_9BACT</name>
<gene>
    <name evidence="1" type="ORF">PITCH_A350014</name>
</gene>
<evidence type="ECO:0000313" key="1">
    <source>
        <dbReference type="EMBL" id="SPD74805.1"/>
    </source>
</evidence>
<dbReference type="EMBL" id="OJIN01000176">
    <property type="protein sequence ID" value="SPD74805.1"/>
    <property type="molecule type" value="Genomic_DNA"/>
</dbReference>
<proteinExistence type="predicted"/>